<dbReference type="STRING" id="176299.Atu4677"/>
<evidence type="ECO:0000313" key="1">
    <source>
        <dbReference type="EMBL" id="AAL45471.1"/>
    </source>
</evidence>
<accession>Q8U6X9</accession>
<dbReference type="BioCyc" id="AGRO:ATU4677-MONOMER"/>
<sequence length="86" mass="9676">MQSVFSRRGASTCKSASAGKGGYIYRPRHRAYAVFSIQAAQPISFVRTRKKFFLYTHCIFILIYRCHGEIVIAPSTADQLMGANQQ</sequence>
<dbReference type="AlphaFoldDB" id="Q8U6X9"/>
<dbReference type="KEGG" id="atu:Atu4677"/>
<dbReference type="OrthoDB" id="8305340at2"/>
<dbReference type="Proteomes" id="UP000000813">
    <property type="component" value="Chromosome linear"/>
</dbReference>
<reference evidence="1 2" key="1">
    <citation type="journal article" date="2001" name="Science">
        <title>The genome of the natural genetic engineer Agrobacterium tumefaciens C58.</title>
        <authorList>
            <person name="Wood D.W."/>
            <person name="Setubal J.C."/>
            <person name="Kaul R."/>
            <person name="Monks D.E."/>
            <person name="Kitajima J.P."/>
            <person name="Okura V.K."/>
            <person name="Zhou Y."/>
            <person name="Chen L."/>
            <person name="Wood G.E."/>
            <person name="Almeida N.F.Jr."/>
            <person name="Woo L."/>
            <person name="Chen Y."/>
            <person name="Paulsen I.T."/>
            <person name="Eisen J.A."/>
            <person name="Karp P.D."/>
            <person name="Bovee D.Sr."/>
            <person name="Chapman P."/>
            <person name="Clendenning J."/>
            <person name="Deatherage G."/>
            <person name="Gillet W."/>
            <person name="Grant C."/>
            <person name="Kutyavin T."/>
            <person name="Levy R."/>
            <person name="Li M.J."/>
            <person name="McClelland E."/>
            <person name="Palmieri A."/>
            <person name="Raymond C."/>
            <person name="Rouse G."/>
            <person name="Saenphimmachak C."/>
            <person name="Wu Z."/>
            <person name="Romero P."/>
            <person name="Gordon D."/>
            <person name="Zhang S."/>
            <person name="Yoo H."/>
            <person name="Tao Y."/>
            <person name="Biddle P."/>
            <person name="Jung M."/>
            <person name="Krespan W."/>
            <person name="Perry M."/>
            <person name="Gordon-Kamm B."/>
            <person name="Liao L."/>
            <person name="Kim S."/>
            <person name="Hendrick C."/>
            <person name="Zhao Z.Y."/>
            <person name="Dolan M."/>
            <person name="Chumley F."/>
            <person name="Tingey S.V."/>
            <person name="Tomb J.F."/>
            <person name="Gordon M.P."/>
            <person name="Olson M.V."/>
            <person name="Nester E.W."/>
        </authorList>
    </citation>
    <scope>NUCLEOTIDE SEQUENCE [LARGE SCALE GENOMIC DNA]</scope>
    <source>
        <strain evidence="2">C58 / ATCC 33970</strain>
    </source>
</reference>
<dbReference type="EnsemblBacteria" id="AAL45471">
    <property type="protein sequence ID" value="AAL45471"/>
    <property type="gene ID" value="Atu4677"/>
</dbReference>
<organism evidence="1 2">
    <name type="scientific">Agrobacterium fabrum (strain C58 / ATCC 33970)</name>
    <name type="common">Agrobacterium tumefaciens (strain C58)</name>
    <dbReference type="NCBI Taxonomy" id="176299"/>
    <lineage>
        <taxon>Bacteria</taxon>
        <taxon>Pseudomonadati</taxon>
        <taxon>Pseudomonadota</taxon>
        <taxon>Alphaproteobacteria</taxon>
        <taxon>Hyphomicrobiales</taxon>
        <taxon>Rhizobiaceae</taxon>
        <taxon>Rhizobium/Agrobacterium group</taxon>
        <taxon>Agrobacterium</taxon>
        <taxon>Agrobacterium tumefaciens complex</taxon>
    </lineage>
</organism>
<dbReference type="EMBL" id="AE007870">
    <property type="protein sequence ID" value="AAL45471.1"/>
    <property type="molecule type" value="Genomic_DNA"/>
</dbReference>
<proteinExistence type="predicted"/>
<keyword evidence="2" id="KW-1185">Reference proteome</keyword>
<evidence type="ECO:0000313" key="2">
    <source>
        <dbReference type="Proteomes" id="UP000000813"/>
    </source>
</evidence>
<reference evidence="1 2" key="2">
    <citation type="journal article" date="2001" name="Science">
        <title>Genome sequence of the plant pathogen and biotechnology agent Agrobacterium tumefaciens C58.</title>
        <authorList>
            <person name="Goodner B."/>
            <person name="Hinkle G."/>
            <person name="Gattung S."/>
            <person name="Miller N."/>
            <person name="Blanchard M."/>
            <person name="Qurollo B."/>
            <person name="Goldman B.S."/>
            <person name="Cao Y."/>
            <person name="Askenazi M."/>
            <person name="Halling C."/>
            <person name="Mullin L."/>
            <person name="Houmiel K."/>
            <person name="Gordon J."/>
            <person name="Vaudin M."/>
            <person name="Iartchouk O."/>
            <person name="Epp A."/>
            <person name="Liu F."/>
            <person name="Wollam C."/>
            <person name="Allinger M."/>
            <person name="Doughty D."/>
            <person name="Scott C."/>
            <person name="Lappas C."/>
            <person name="Markelz B."/>
            <person name="Flanagan C."/>
            <person name="Crowell C."/>
            <person name="Gurson J."/>
            <person name="Lomo C."/>
            <person name="Sear C."/>
            <person name="Strub G."/>
            <person name="Cielo C."/>
            <person name="Slater S."/>
        </authorList>
    </citation>
    <scope>NUCLEOTIDE SEQUENCE [LARGE SCALE GENOMIC DNA]</scope>
    <source>
        <strain evidence="2">C58 / ATCC 33970</strain>
    </source>
</reference>
<dbReference type="PIR" id="AI3131">
    <property type="entry name" value="AI3131"/>
</dbReference>
<gene>
    <name evidence="1" type="ordered locus">Atu4677</name>
</gene>
<protein>
    <submittedName>
        <fullName evidence="1">Uncharacterized protein</fullName>
    </submittedName>
</protein>
<dbReference type="HOGENOM" id="CLU_2490901_0_0_5"/>
<name>Q8U6X9_AGRFC</name>